<dbReference type="GO" id="GO:0043041">
    <property type="term" value="P:amino acid activation for nonribosomal peptide biosynthetic process"/>
    <property type="evidence" value="ECO:0007669"/>
    <property type="project" value="TreeGrafter"/>
</dbReference>
<dbReference type="AlphaFoldDB" id="A0A5B2WQ04"/>
<gene>
    <name evidence="2" type="ORF">F0L68_34155</name>
</gene>
<dbReference type="InterPro" id="IPR042099">
    <property type="entry name" value="ANL_N_sf"/>
</dbReference>
<accession>A0A5B2WQ04</accession>
<dbReference type="GO" id="GO:0031177">
    <property type="term" value="F:phosphopantetheine binding"/>
    <property type="evidence" value="ECO:0007669"/>
    <property type="project" value="TreeGrafter"/>
</dbReference>
<sequence>MTRPVSVGRSVPDLIERAAANSSGKAAVITSERTVTYDVLFDRARRIAGALREHGVRPGDIVAVCTRRDPDYVASALAVWFAGGAFMPLDPGLPEARKEYMLTTAGVHVTLAKGDVDPSPSMKLLDVEQAWQHEPLLDPAAVKADDPAFVIYTSGSTGRPKGVVLTHRGLAGTINALLARPVLRARPVGLAVCAQTFDVSVFDMMYTLASGGTVVLADPEERVDPDAIAGLVRDHGVGWVAATPTWMHMLVTLRPDCLRGVLAICAGELLTSTLVSLLLDAGAVVWNAYGPTETTVFTAIHELPEAITGAAPVGRMLAGEIAIIVDDNGEQCPPGEPGMLYIGGCGVGLGYVGTEANSASFIDDPVYGRLYRTGDIISQDETGLMRFIGRDDDQVKVRGFRIELGELESAALEHSRARNSAAWVFDAPVLGPVLTLAVQMDDLDAEAPEATLKRELTDVLAARLPEYMLPGRTVLLGDWPTNPNGKTDKAALRALIDQE</sequence>
<reference evidence="2 3" key="1">
    <citation type="submission" date="2019-09" db="EMBL/GenBank/DDBJ databases">
        <title>Goodfellowia gen. nov., a new genus of the Pseudonocardineae related to Actinoalloteichus, containing Goodfellowia coeruleoviolacea gen. nov., comb. nov. gen. nov., comb. nov.</title>
        <authorList>
            <person name="Labeda D."/>
        </authorList>
    </citation>
    <scope>NUCLEOTIDE SEQUENCE [LARGE SCALE GENOMIC DNA]</scope>
    <source>
        <strain evidence="2 3">AN110305</strain>
    </source>
</reference>
<dbReference type="Pfam" id="PF00501">
    <property type="entry name" value="AMP-binding"/>
    <property type="match status" value="1"/>
</dbReference>
<dbReference type="OrthoDB" id="3802848at2"/>
<dbReference type="EMBL" id="VUOB01000072">
    <property type="protein sequence ID" value="KAA2252812.1"/>
    <property type="molecule type" value="Genomic_DNA"/>
</dbReference>
<dbReference type="InterPro" id="IPR020459">
    <property type="entry name" value="AMP-binding"/>
</dbReference>
<evidence type="ECO:0000259" key="1">
    <source>
        <dbReference type="Pfam" id="PF00501"/>
    </source>
</evidence>
<dbReference type="GO" id="GO:0005737">
    <property type="term" value="C:cytoplasm"/>
    <property type="evidence" value="ECO:0007669"/>
    <property type="project" value="TreeGrafter"/>
</dbReference>
<keyword evidence="3" id="KW-1185">Reference proteome</keyword>
<dbReference type="Proteomes" id="UP000323454">
    <property type="component" value="Unassembled WGS sequence"/>
</dbReference>
<dbReference type="Gene3D" id="3.40.50.12780">
    <property type="entry name" value="N-terminal domain of ligase-like"/>
    <property type="match status" value="1"/>
</dbReference>
<evidence type="ECO:0000313" key="3">
    <source>
        <dbReference type="Proteomes" id="UP000323454"/>
    </source>
</evidence>
<evidence type="ECO:0000313" key="2">
    <source>
        <dbReference type="EMBL" id="KAA2252812.1"/>
    </source>
</evidence>
<dbReference type="GO" id="GO:0044550">
    <property type="term" value="P:secondary metabolite biosynthetic process"/>
    <property type="evidence" value="ECO:0007669"/>
    <property type="project" value="TreeGrafter"/>
</dbReference>
<feature type="domain" description="AMP-dependent synthetase/ligase" evidence="1">
    <location>
        <begin position="16"/>
        <end position="351"/>
    </location>
</feature>
<dbReference type="NCBIfam" id="TIGR01733">
    <property type="entry name" value="AA-adenyl-dom"/>
    <property type="match status" value="1"/>
</dbReference>
<dbReference type="PANTHER" id="PTHR45527:SF1">
    <property type="entry name" value="FATTY ACID SYNTHASE"/>
    <property type="match status" value="1"/>
</dbReference>
<dbReference type="CDD" id="cd05930">
    <property type="entry name" value="A_NRPS"/>
    <property type="match status" value="1"/>
</dbReference>
<dbReference type="PROSITE" id="PS00455">
    <property type="entry name" value="AMP_BINDING"/>
    <property type="match status" value="1"/>
</dbReference>
<dbReference type="InterPro" id="IPR045851">
    <property type="entry name" value="AMP-bd_C_sf"/>
</dbReference>
<reference evidence="2 3" key="2">
    <citation type="submission" date="2019-09" db="EMBL/GenBank/DDBJ databases">
        <authorList>
            <person name="Jin C."/>
        </authorList>
    </citation>
    <scope>NUCLEOTIDE SEQUENCE [LARGE SCALE GENOMIC DNA]</scope>
    <source>
        <strain evidence="2 3">AN110305</strain>
    </source>
</reference>
<comment type="caution">
    <text evidence="2">The sequence shown here is derived from an EMBL/GenBank/DDBJ whole genome shotgun (WGS) entry which is preliminary data.</text>
</comment>
<dbReference type="PRINTS" id="PR00154">
    <property type="entry name" value="AMPBINDING"/>
</dbReference>
<dbReference type="InterPro" id="IPR020845">
    <property type="entry name" value="AMP-binding_CS"/>
</dbReference>
<dbReference type="SUPFAM" id="SSF56801">
    <property type="entry name" value="Acetyl-CoA synthetase-like"/>
    <property type="match status" value="1"/>
</dbReference>
<name>A0A5B2WQ04_9PSEU</name>
<dbReference type="InterPro" id="IPR000873">
    <property type="entry name" value="AMP-dep_synth/lig_dom"/>
</dbReference>
<dbReference type="InterPro" id="IPR010071">
    <property type="entry name" value="AA_adenyl_dom"/>
</dbReference>
<dbReference type="PANTHER" id="PTHR45527">
    <property type="entry name" value="NONRIBOSOMAL PEPTIDE SYNTHETASE"/>
    <property type="match status" value="1"/>
</dbReference>
<protein>
    <submittedName>
        <fullName evidence="2">Amino acid adenylation domain-containing protein</fullName>
    </submittedName>
</protein>
<proteinExistence type="predicted"/>
<organism evidence="2 3">
    <name type="scientific">Solihabitans fulvus</name>
    <dbReference type="NCBI Taxonomy" id="1892852"/>
    <lineage>
        <taxon>Bacteria</taxon>
        <taxon>Bacillati</taxon>
        <taxon>Actinomycetota</taxon>
        <taxon>Actinomycetes</taxon>
        <taxon>Pseudonocardiales</taxon>
        <taxon>Pseudonocardiaceae</taxon>
        <taxon>Solihabitans</taxon>
    </lineage>
</organism>
<dbReference type="Gene3D" id="3.30.300.30">
    <property type="match status" value="1"/>
</dbReference>